<dbReference type="OrthoDB" id="1899291at2759"/>
<comment type="caution">
    <text evidence="1">The sequence shown here is derived from an EMBL/GenBank/DDBJ whole genome shotgun (WGS) entry which is preliminary data.</text>
</comment>
<dbReference type="Proteomes" id="UP001085076">
    <property type="component" value="Miscellaneous, Linkage group lg01"/>
</dbReference>
<evidence type="ECO:0000313" key="1">
    <source>
        <dbReference type="EMBL" id="KAJ0986036.1"/>
    </source>
</evidence>
<evidence type="ECO:0000313" key="2">
    <source>
        <dbReference type="Proteomes" id="UP001085076"/>
    </source>
</evidence>
<keyword evidence="2" id="KW-1185">Reference proteome</keyword>
<accession>A0A9D5D6G8</accession>
<proteinExistence type="predicted"/>
<reference evidence="1" key="2">
    <citation type="journal article" date="2022" name="Hortic Res">
        <title>The genome of Dioscorea zingiberensis sheds light on the biosynthesis, origin and evolution of the medicinally important diosgenin saponins.</title>
        <authorList>
            <person name="Li Y."/>
            <person name="Tan C."/>
            <person name="Li Z."/>
            <person name="Guo J."/>
            <person name="Li S."/>
            <person name="Chen X."/>
            <person name="Wang C."/>
            <person name="Dai X."/>
            <person name="Yang H."/>
            <person name="Song W."/>
            <person name="Hou L."/>
            <person name="Xu J."/>
            <person name="Tong Z."/>
            <person name="Xu A."/>
            <person name="Yuan X."/>
            <person name="Wang W."/>
            <person name="Yang Q."/>
            <person name="Chen L."/>
            <person name="Sun Z."/>
            <person name="Wang K."/>
            <person name="Pan B."/>
            <person name="Chen J."/>
            <person name="Bao Y."/>
            <person name="Liu F."/>
            <person name="Qi X."/>
            <person name="Gang D.R."/>
            <person name="Wen J."/>
            <person name="Li J."/>
        </authorList>
    </citation>
    <scope>NUCLEOTIDE SEQUENCE</scope>
    <source>
        <strain evidence="1">Dzin_1.0</strain>
    </source>
</reference>
<sequence length="109" mass="12934">MLRTIKKQPVFMEKLLISSMTLPQFLQEIECMAMNLFMLHHLRDQRQMSHSLSDDVILQPLQLASSWDTNIPWWERKFLAHVSPIPLEELNLARSSISMYKNVQECQFM</sequence>
<reference evidence="1" key="1">
    <citation type="submission" date="2021-03" db="EMBL/GenBank/DDBJ databases">
        <authorList>
            <person name="Li Z."/>
            <person name="Yang C."/>
        </authorList>
    </citation>
    <scope>NUCLEOTIDE SEQUENCE</scope>
    <source>
        <strain evidence="1">Dzin_1.0</strain>
        <tissue evidence="1">Leaf</tissue>
    </source>
</reference>
<dbReference type="EMBL" id="JAGGNH010000001">
    <property type="protein sequence ID" value="KAJ0986036.1"/>
    <property type="molecule type" value="Genomic_DNA"/>
</dbReference>
<name>A0A9D5D6G8_9LILI</name>
<gene>
    <name evidence="1" type="ORF">J5N97_004392</name>
</gene>
<protein>
    <submittedName>
        <fullName evidence="1">Uncharacterized protein</fullName>
    </submittedName>
</protein>
<dbReference type="AlphaFoldDB" id="A0A9D5D6G8"/>
<organism evidence="1 2">
    <name type="scientific">Dioscorea zingiberensis</name>
    <dbReference type="NCBI Taxonomy" id="325984"/>
    <lineage>
        <taxon>Eukaryota</taxon>
        <taxon>Viridiplantae</taxon>
        <taxon>Streptophyta</taxon>
        <taxon>Embryophyta</taxon>
        <taxon>Tracheophyta</taxon>
        <taxon>Spermatophyta</taxon>
        <taxon>Magnoliopsida</taxon>
        <taxon>Liliopsida</taxon>
        <taxon>Dioscoreales</taxon>
        <taxon>Dioscoreaceae</taxon>
        <taxon>Dioscorea</taxon>
    </lineage>
</organism>